<accession>A0A6N2MV09</accession>
<protein>
    <recommendedName>
        <fullName evidence="5">Pentacotripeptide-repeat region of PRORP domain-containing protein</fullName>
    </recommendedName>
</protein>
<feature type="repeat" description="PPR" evidence="3">
    <location>
        <begin position="387"/>
        <end position="421"/>
    </location>
</feature>
<sequence>MMFMRKSAFRAAASSAFQLQQQQMEMGIFPFLPHFPCFLFLKHHHFLTSTSTKKPSLPKKNDGLVSDNSNNISIDDALASFYRMVRMNPRPSVVEFGKFLGSFAKKKHSRVQEDGTTWGKPNVVTYNTIIDSLCKDRLVNDAMEFLSEMLDRGIQPDSMCNRQLNEATRLFKEMVGKDVMTDTVTFNILVDGLCKEGMVSEARCVFDIMPEKGVEPDVITYNALTNGLCNEGKIKDAVELFNLMVRRGYEPDVISYTTLINGLCKLATQVWQFTCSRRWNNMGVNQISIVHGFCNLGQLNEATRLFKEMVGKDVMPDTVTFTILVDGLCKEGMVSEARRVFETMPEKGVEPNVYTYNALMDGYCLRREMNEAKKVFEIMVRNGCAPDVHSYNILINGYCKSRRMEEAKSLLAEMSHKALPPDTVCHLQHSYARFDDLLDFARWLLQTWAFGRGIKTAQAMQEKKLEPNIPYDKARNAVALALSPVVRALIDPDGALRT</sequence>
<feature type="repeat" description="PPR" evidence="3">
    <location>
        <begin position="317"/>
        <end position="351"/>
    </location>
</feature>
<name>A0A6N2MV09_SALVM</name>
<dbReference type="PROSITE" id="PS51375">
    <property type="entry name" value="PPR"/>
    <property type="match status" value="7"/>
</dbReference>
<gene>
    <name evidence="4" type="ORF">SVIM_LOCUS415005</name>
</gene>
<evidence type="ECO:0000313" key="4">
    <source>
        <dbReference type="EMBL" id="VFU57421.1"/>
    </source>
</evidence>
<feature type="repeat" description="PPR" evidence="3">
    <location>
        <begin position="352"/>
        <end position="386"/>
    </location>
</feature>
<keyword evidence="2" id="KW-0677">Repeat</keyword>
<dbReference type="Pfam" id="PF12854">
    <property type="entry name" value="PPR_1"/>
    <property type="match status" value="2"/>
</dbReference>
<feature type="repeat" description="PPR" evidence="3">
    <location>
        <begin position="282"/>
        <end position="316"/>
    </location>
</feature>
<dbReference type="NCBIfam" id="TIGR00756">
    <property type="entry name" value="PPR"/>
    <property type="match status" value="7"/>
</dbReference>
<evidence type="ECO:0000256" key="2">
    <source>
        <dbReference type="ARBA" id="ARBA00022737"/>
    </source>
</evidence>
<dbReference type="Pfam" id="PF13041">
    <property type="entry name" value="PPR_2"/>
    <property type="match status" value="3"/>
</dbReference>
<dbReference type="AlphaFoldDB" id="A0A6N2MV09"/>
<dbReference type="PANTHER" id="PTHR46128">
    <property type="entry name" value="MITOCHONDRIAL GROUP I INTRON SPLICING FACTOR CCM1"/>
    <property type="match status" value="1"/>
</dbReference>
<organism evidence="4">
    <name type="scientific">Salix viminalis</name>
    <name type="common">Common osier</name>
    <name type="synonym">Basket willow</name>
    <dbReference type="NCBI Taxonomy" id="40686"/>
    <lineage>
        <taxon>Eukaryota</taxon>
        <taxon>Viridiplantae</taxon>
        <taxon>Streptophyta</taxon>
        <taxon>Embryophyta</taxon>
        <taxon>Tracheophyta</taxon>
        <taxon>Spermatophyta</taxon>
        <taxon>Magnoliopsida</taxon>
        <taxon>eudicotyledons</taxon>
        <taxon>Gunneridae</taxon>
        <taxon>Pentapetalae</taxon>
        <taxon>rosids</taxon>
        <taxon>fabids</taxon>
        <taxon>Malpighiales</taxon>
        <taxon>Salicaceae</taxon>
        <taxon>Saliceae</taxon>
        <taxon>Salix</taxon>
    </lineage>
</organism>
<proteinExistence type="inferred from homology"/>
<dbReference type="Gene3D" id="1.25.40.10">
    <property type="entry name" value="Tetratricopeptide repeat domain"/>
    <property type="match status" value="4"/>
</dbReference>
<evidence type="ECO:0000256" key="3">
    <source>
        <dbReference type="PROSITE-ProRule" id="PRU00708"/>
    </source>
</evidence>
<dbReference type="InterPro" id="IPR050872">
    <property type="entry name" value="PPR_P_subfamily"/>
</dbReference>
<dbReference type="InterPro" id="IPR011990">
    <property type="entry name" value="TPR-like_helical_dom_sf"/>
</dbReference>
<reference evidence="4" key="1">
    <citation type="submission" date="2019-03" db="EMBL/GenBank/DDBJ databases">
        <authorList>
            <person name="Mank J."/>
            <person name="Almeida P."/>
        </authorList>
    </citation>
    <scope>NUCLEOTIDE SEQUENCE</scope>
    <source>
        <strain evidence="4">78183</strain>
    </source>
</reference>
<feature type="repeat" description="PPR" evidence="3">
    <location>
        <begin position="182"/>
        <end position="216"/>
    </location>
</feature>
<comment type="similarity">
    <text evidence="1">Belongs to the PPR family. P subfamily.</text>
</comment>
<dbReference type="PANTHER" id="PTHR46128:SF344">
    <property type="entry name" value="PENTACOTRIPEPTIDE-REPEAT REGION OF PRORP DOMAIN-CONTAINING PROTEIN"/>
    <property type="match status" value="1"/>
</dbReference>
<evidence type="ECO:0000256" key="1">
    <source>
        <dbReference type="ARBA" id="ARBA00007626"/>
    </source>
</evidence>
<evidence type="ECO:0008006" key="5">
    <source>
        <dbReference type="Google" id="ProtNLM"/>
    </source>
</evidence>
<feature type="repeat" description="PPR" evidence="3">
    <location>
        <begin position="122"/>
        <end position="156"/>
    </location>
</feature>
<dbReference type="EMBL" id="CAADRP010001945">
    <property type="protein sequence ID" value="VFU57421.1"/>
    <property type="molecule type" value="Genomic_DNA"/>
</dbReference>
<dbReference type="InterPro" id="IPR002885">
    <property type="entry name" value="PPR_rpt"/>
</dbReference>
<feature type="repeat" description="PPR" evidence="3">
    <location>
        <begin position="217"/>
        <end position="251"/>
    </location>
</feature>